<evidence type="ECO:0000313" key="2">
    <source>
        <dbReference type="Proteomes" id="UP000653797"/>
    </source>
</evidence>
<organism evidence="1 2">
    <name type="scientific">Spirosoma validum</name>
    <dbReference type="NCBI Taxonomy" id="2771355"/>
    <lineage>
        <taxon>Bacteria</taxon>
        <taxon>Pseudomonadati</taxon>
        <taxon>Bacteroidota</taxon>
        <taxon>Cytophagia</taxon>
        <taxon>Cytophagales</taxon>
        <taxon>Cytophagaceae</taxon>
        <taxon>Spirosoma</taxon>
    </lineage>
</organism>
<comment type="caution">
    <text evidence="1">The sequence shown here is derived from an EMBL/GenBank/DDBJ whole genome shotgun (WGS) entry which is preliminary data.</text>
</comment>
<protein>
    <submittedName>
        <fullName evidence="1">Type II toxin-antitoxin system PemK/MazF family toxin</fullName>
    </submittedName>
</protein>
<dbReference type="Gene3D" id="2.30.30.110">
    <property type="match status" value="1"/>
</dbReference>
<dbReference type="InterPro" id="IPR003477">
    <property type="entry name" value="PemK-like"/>
</dbReference>
<proteinExistence type="predicted"/>
<dbReference type="GO" id="GO:0003677">
    <property type="term" value="F:DNA binding"/>
    <property type="evidence" value="ECO:0007669"/>
    <property type="project" value="InterPro"/>
</dbReference>
<sequence>MQSNTLKTEFIQGTIVWAFYPLTDKIDKLKRRPVLIVNNSESNSLDNDYIILPITKAIRAEPFSLLIEPTDVEGDLPVSSELRCNKPFTVRSSLITEPIGLLSQNRLADVIQLMFEALEIADD</sequence>
<dbReference type="InterPro" id="IPR011067">
    <property type="entry name" value="Plasmid_toxin/cell-grow_inhib"/>
</dbReference>
<dbReference type="Proteomes" id="UP000653797">
    <property type="component" value="Unassembled WGS sequence"/>
</dbReference>
<dbReference type="AlphaFoldDB" id="A0A927GBF2"/>
<evidence type="ECO:0000313" key="1">
    <source>
        <dbReference type="EMBL" id="MBD2751331.1"/>
    </source>
</evidence>
<dbReference type="Pfam" id="PF02452">
    <property type="entry name" value="PemK_toxin"/>
    <property type="match status" value="1"/>
</dbReference>
<dbReference type="RefSeq" id="WP_191036982.1">
    <property type="nucleotide sequence ID" value="NZ_JACXAA010000001.1"/>
</dbReference>
<reference evidence="1" key="1">
    <citation type="submission" date="2020-09" db="EMBL/GenBank/DDBJ databases">
        <authorList>
            <person name="Kim M.K."/>
        </authorList>
    </citation>
    <scope>NUCLEOTIDE SEQUENCE</scope>
    <source>
        <strain evidence="1">BT704</strain>
    </source>
</reference>
<dbReference type="EMBL" id="JACXAA010000001">
    <property type="protein sequence ID" value="MBD2751331.1"/>
    <property type="molecule type" value="Genomic_DNA"/>
</dbReference>
<gene>
    <name evidence="1" type="ORF">IC230_00390</name>
</gene>
<accession>A0A927GBF2</accession>
<keyword evidence="2" id="KW-1185">Reference proteome</keyword>
<dbReference type="SUPFAM" id="SSF50118">
    <property type="entry name" value="Cell growth inhibitor/plasmid maintenance toxic component"/>
    <property type="match status" value="1"/>
</dbReference>
<name>A0A927GBF2_9BACT</name>